<protein>
    <submittedName>
        <fullName evidence="1">Uncharacterized protein</fullName>
    </submittedName>
</protein>
<keyword evidence="2" id="KW-1185">Reference proteome</keyword>
<dbReference type="EMBL" id="OX597817">
    <property type="protein sequence ID" value="CAI9721242.1"/>
    <property type="molecule type" value="Genomic_DNA"/>
</dbReference>
<organism evidence="1 2">
    <name type="scientific">Octopus vulgaris</name>
    <name type="common">Common octopus</name>
    <dbReference type="NCBI Taxonomy" id="6645"/>
    <lineage>
        <taxon>Eukaryota</taxon>
        <taxon>Metazoa</taxon>
        <taxon>Spiralia</taxon>
        <taxon>Lophotrochozoa</taxon>
        <taxon>Mollusca</taxon>
        <taxon>Cephalopoda</taxon>
        <taxon>Coleoidea</taxon>
        <taxon>Octopodiformes</taxon>
        <taxon>Octopoda</taxon>
        <taxon>Incirrata</taxon>
        <taxon>Octopodidae</taxon>
        <taxon>Octopus</taxon>
    </lineage>
</organism>
<proteinExistence type="predicted"/>
<gene>
    <name evidence="1" type="ORF">OCTVUL_1B009323</name>
</gene>
<name>A0AA36AU35_OCTVU</name>
<evidence type="ECO:0000313" key="1">
    <source>
        <dbReference type="EMBL" id="CAI9721242.1"/>
    </source>
</evidence>
<accession>A0AA36AU35</accession>
<dbReference type="Proteomes" id="UP001162480">
    <property type="component" value="Chromosome 4"/>
</dbReference>
<reference evidence="1" key="1">
    <citation type="submission" date="2023-08" db="EMBL/GenBank/DDBJ databases">
        <authorList>
            <person name="Alioto T."/>
            <person name="Alioto T."/>
            <person name="Gomez Garrido J."/>
        </authorList>
    </citation>
    <scope>NUCLEOTIDE SEQUENCE</scope>
</reference>
<evidence type="ECO:0000313" key="2">
    <source>
        <dbReference type="Proteomes" id="UP001162480"/>
    </source>
</evidence>
<sequence>MGEIGIYLDVKLKTGNDCRHANIINNHSNLNSDNFVVNLREKYEIDAAIGIQRSRNISIDPQHYRMPYNKIIGTMVDQIKAQYSSLEEFKFTELLNFSKVDD</sequence>
<dbReference type="AlphaFoldDB" id="A0AA36AU35"/>